<dbReference type="RefSeq" id="WP_087636469.1">
    <property type="nucleotide sequence ID" value="NZ_CP021525.1"/>
</dbReference>
<evidence type="ECO:0000313" key="4">
    <source>
        <dbReference type="Proteomes" id="UP000195633"/>
    </source>
</evidence>
<feature type="region of interest" description="Disordered" evidence="1">
    <location>
        <begin position="1"/>
        <end position="27"/>
    </location>
</feature>
<sequence length="69" mass="8114">MEKKSSTPTISHEESERRRRAVEEARASNFRQGYVHDQVLEEANTRFIHGLISLEELRAEMRRAIQNDC</sequence>
<dbReference type="Proteomes" id="UP000195633">
    <property type="component" value="Plasmid pAP1447-1"/>
</dbReference>
<feature type="compositionally biased region" description="Basic and acidic residues" evidence="1">
    <location>
        <begin position="1"/>
        <end position="26"/>
    </location>
</feature>
<dbReference type="CDD" id="cd11586">
    <property type="entry name" value="VbhA_like"/>
    <property type="match status" value="1"/>
</dbReference>
<accession>A0A1Y0V210</accession>
<evidence type="ECO:0000313" key="3">
    <source>
        <dbReference type="EMBL" id="ARW11794.1"/>
    </source>
</evidence>
<dbReference type="InterPro" id="IPR041535">
    <property type="entry name" value="VbhA"/>
</dbReference>
<dbReference type="Pfam" id="PF18495">
    <property type="entry name" value="VbhA"/>
    <property type="match status" value="1"/>
</dbReference>
<evidence type="ECO:0000259" key="2">
    <source>
        <dbReference type="Pfam" id="PF18495"/>
    </source>
</evidence>
<geneLocation type="plasmid" evidence="4">
    <name>pap1447-1 sequence</name>
</geneLocation>
<proteinExistence type="predicted"/>
<evidence type="ECO:0000256" key="1">
    <source>
        <dbReference type="SAM" id="MobiDB-lite"/>
    </source>
</evidence>
<dbReference type="AlphaFoldDB" id="A0A1Y0V210"/>
<name>A0A1Y0V210_9PROT</name>
<reference evidence="3 4" key="1">
    <citation type="submission" date="2017-05" db="EMBL/GenBank/DDBJ databases">
        <title>Genome sequence of Acetobacter pasteurianus subsp. ascendens strain SRCM101447.</title>
        <authorList>
            <person name="Cho S.H."/>
        </authorList>
    </citation>
    <scope>NUCLEOTIDE SEQUENCE [LARGE SCALE GENOMIC DNA]</scope>
    <source>
        <strain evidence="3 4">SRCM101447</strain>
        <plasmid evidence="4">Plasmid pap1447-1 sequence</plasmid>
    </source>
</reference>
<gene>
    <name evidence="3" type="ORF">S101447_02757</name>
</gene>
<dbReference type="InterPro" id="IPR043038">
    <property type="entry name" value="VbhA_sf"/>
</dbReference>
<dbReference type="InterPro" id="IPR033788">
    <property type="entry name" value="VbhA-like"/>
</dbReference>
<keyword evidence="3" id="KW-0614">Plasmid</keyword>
<protein>
    <recommendedName>
        <fullName evidence="2">Antitoxin VbhA domain-containing protein</fullName>
    </recommendedName>
</protein>
<organism evidence="3 4">
    <name type="scientific">Acetobacter ascendens</name>
    <dbReference type="NCBI Taxonomy" id="481146"/>
    <lineage>
        <taxon>Bacteria</taxon>
        <taxon>Pseudomonadati</taxon>
        <taxon>Pseudomonadota</taxon>
        <taxon>Alphaproteobacteria</taxon>
        <taxon>Acetobacterales</taxon>
        <taxon>Acetobacteraceae</taxon>
        <taxon>Acetobacter</taxon>
    </lineage>
</organism>
<feature type="domain" description="Antitoxin VbhA" evidence="2">
    <location>
        <begin position="18"/>
        <end position="63"/>
    </location>
</feature>
<dbReference type="Gene3D" id="1.10.8.1050">
    <property type="entry name" value="Antitoxin VbhA-like"/>
    <property type="match status" value="1"/>
</dbReference>
<dbReference type="EMBL" id="CP021525">
    <property type="protein sequence ID" value="ARW11794.1"/>
    <property type="molecule type" value="Genomic_DNA"/>
</dbReference>